<dbReference type="InterPro" id="IPR052164">
    <property type="entry name" value="Anthracycline_SecMetBiosynth"/>
</dbReference>
<protein>
    <submittedName>
        <fullName evidence="2">VOC family protein</fullName>
    </submittedName>
</protein>
<dbReference type="InterPro" id="IPR037523">
    <property type="entry name" value="VOC_core"/>
</dbReference>
<sequence length="143" mass="14849">MTTPATPATPEAPAAPAAPAVNTVAWFEIASDDPEGVQRFYGDLFGWRFRTDAGSAAVGMDYRLISYDGDEGPRGGVFGTRGDMPGHAVFTVLVRDVAETCRQVEALGGKVLSQVVGNAGGPDFAYLHDPSGNLFGIFAPAGA</sequence>
<dbReference type="EMBL" id="JACXRZ010000006">
    <property type="protein sequence ID" value="MBD3143641.1"/>
    <property type="molecule type" value="Genomic_DNA"/>
</dbReference>
<dbReference type="CDD" id="cd07247">
    <property type="entry name" value="SgaA_N_like"/>
    <property type="match status" value="1"/>
</dbReference>
<dbReference type="Gene3D" id="3.10.180.10">
    <property type="entry name" value="2,3-Dihydroxybiphenyl 1,2-Dioxygenase, domain 1"/>
    <property type="match status" value="1"/>
</dbReference>
<dbReference type="InterPro" id="IPR041581">
    <property type="entry name" value="Glyoxalase_6"/>
</dbReference>
<keyword evidence="3" id="KW-1185">Reference proteome</keyword>
<evidence type="ECO:0000259" key="1">
    <source>
        <dbReference type="PROSITE" id="PS51819"/>
    </source>
</evidence>
<feature type="domain" description="VOC" evidence="1">
    <location>
        <begin position="23"/>
        <end position="140"/>
    </location>
</feature>
<comment type="caution">
    <text evidence="2">The sequence shown here is derived from an EMBL/GenBank/DDBJ whole genome shotgun (WGS) entry which is preliminary data.</text>
</comment>
<proteinExistence type="predicted"/>
<evidence type="ECO:0000313" key="2">
    <source>
        <dbReference type="EMBL" id="MBD3143641.1"/>
    </source>
</evidence>
<name>A0ABR8L4J2_9ACTN</name>
<organism evidence="2 3">
    <name type="scientific">Microbispora bryophytorum subsp. camponoti</name>
    <dbReference type="NCBI Taxonomy" id="1677852"/>
    <lineage>
        <taxon>Bacteria</taxon>
        <taxon>Bacillati</taxon>
        <taxon>Actinomycetota</taxon>
        <taxon>Actinomycetes</taxon>
        <taxon>Streptosporangiales</taxon>
        <taxon>Streptosporangiaceae</taxon>
        <taxon>Microbispora</taxon>
    </lineage>
</organism>
<dbReference type="SUPFAM" id="SSF54593">
    <property type="entry name" value="Glyoxalase/Bleomycin resistance protein/Dihydroxybiphenyl dioxygenase"/>
    <property type="match status" value="1"/>
</dbReference>
<evidence type="ECO:0000313" key="3">
    <source>
        <dbReference type="Proteomes" id="UP000653231"/>
    </source>
</evidence>
<dbReference type="Proteomes" id="UP000653231">
    <property type="component" value="Unassembled WGS sequence"/>
</dbReference>
<accession>A0ABR8L4J2</accession>
<dbReference type="RefSeq" id="WP_191051300.1">
    <property type="nucleotide sequence ID" value="NZ_JACXRZ010000006.1"/>
</dbReference>
<reference evidence="2 3" key="1">
    <citation type="submission" date="2020-09" db="EMBL/GenBank/DDBJ databases">
        <title>Actinomycete isolated from the Camponotus japonicus Mayr.</title>
        <authorList>
            <person name="Gong X."/>
        </authorList>
    </citation>
    <scope>NUCLEOTIDE SEQUENCE [LARGE SCALE GENOMIC DNA]</scope>
    <source>
        <strain evidence="2 3">2C-HV3</strain>
    </source>
</reference>
<dbReference type="InterPro" id="IPR029068">
    <property type="entry name" value="Glyas_Bleomycin-R_OHBP_Dase"/>
</dbReference>
<dbReference type="Pfam" id="PF18029">
    <property type="entry name" value="Glyoxalase_6"/>
    <property type="match status" value="1"/>
</dbReference>
<dbReference type="PANTHER" id="PTHR33993">
    <property type="entry name" value="GLYOXALASE-RELATED"/>
    <property type="match status" value="1"/>
</dbReference>
<dbReference type="PROSITE" id="PS51819">
    <property type="entry name" value="VOC"/>
    <property type="match status" value="1"/>
</dbReference>
<gene>
    <name evidence="2" type="ORF">IEQ31_10685</name>
</gene>